<accession>A0A4R5NM20</accession>
<dbReference type="Pfam" id="PF13457">
    <property type="entry name" value="GW"/>
    <property type="match status" value="1"/>
</dbReference>
<name>A0A4R5NM20_9LACO</name>
<dbReference type="RefSeq" id="WP_010619799.1">
    <property type="nucleotide sequence ID" value="NZ_PUFO01000061.1"/>
</dbReference>
<dbReference type="EMBL" id="PUFO01000061">
    <property type="protein sequence ID" value="TDG76252.1"/>
    <property type="molecule type" value="Genomic_DNA"/>
</dbReference>
<comment type="caution">
    <text evidence="2">The sequence shown here is derived from an EMBL/GenBank/DDBJ whole genome shotgun (WGS) entry which is preliminary data.</text>
</comment>
<evidence type="ECO:0000313" key="2">
    <source>
        <dbReference type="EMBL" id="TDG76252.1"/>
    </source>
</evidence>
<gene>
    <name evidence="2" type="ORF">C5L31_000865</name>
</gene>
<dbReference type="InterPro" id="IPR025987">
    <property type="entry name" value="GW_dom"/>
</dbReference>
<feature type="domain" description="GW" evidence="1">
    <location>
        <begin position="435"/>
        <end position="510"/>
    </location>
</feature>
<proteinExistence type="predicted"/>
<dbReference type="AlphaFoldDB" id="A0A4R5NM20"/>
<dbReference type="Proteomes" id="UP000294854">
    <property type="component" value="Unassembled WGS sequence"/>
</dbReference>
<dbReference type="OrthoDB" id="3227120at2"/>
<dbReference type="SUPFAM" id="SSF51126">
    <property type="entry name" value="Pectin lyase-like"/>
    <property type="match status" value="1"/>
</dbReference>
<evidence type="ECO:0000259" key="1">
    <source>
        <dbReference type="Pfam" id="PF13457"/>
    </source>
</evidence>
<dbReference type="Gene3D" id="2.160.20.10">
    <property type="entry name" value="Single-stranded right-handed beta-helix, Pectin lyase-like"/>
    <property type="match status" value="1"/>
</dbReference>
<dbReference type="STRING" id="1122149.FD44_GL001883"/>
<protein>
    <recommendedName>
        <fullName evidence="1">GW domain-containing protein</fullName>
    </recommendedName>
</protein>
<reference evidence="2 3" key="1">
    <citation type="journal article" date="2019" name="Appl. Microbiol. Biotechnol.">
        <title>Uncovering carbohydrate metabolism through a genotype-phenotype association study of 56 lactic acid bacteria genomes.</title>
        <authorList>
            <person name="Buron-Moles G."/>
            <person name="Chailyan A."/>
            <person name="Dolejs I."/>
            <person name="Forster J."/>
            <person name="Miks M.H."/>
        </authorList>
    </citation>
    <scope>NUCLEOTIDE SEQUENCE [LARGE SCALE GENOMIC DNA]</scope>
    <source>
        <strain evidence="2 3">ATCC 49373</strain>
    </source>
</reference>
<dbReference type="InterPro" id="IPR012334">
    <property type="entry name" value="Pectin_lyas_fold"/>
</dbReference>
<evidence type="ECO:0000313" key="3">
    <source>
        <dbReference type="Proteomes" id="UP000294854"/>
    </source>
</evidence>
<keyword evidence="3" id="KW-1185">Reference proteome</keyword>
<organism evidence="2 3">
    <name type="scientific">Secundilactobacillus malefermentans</name>
    <dbReference type="NCBI Taxonomy" id="176292"/>
    <lineage>
        <taxon>Bacteria</taxon>
        <taxon>Bacillati</taxon>
        <taxon>Bacillota</taxon>
        <taxon>Bacilli</taxon>
        <taxon>Lactobacillales</taxon>
        <taxon>Lactobacillaceae</taxon>
        <taxon>Secundilactobacillus</taxon>
    </lineage>
</organism>
<sequence>MSKFNSYLLTVLLSLATAFICIQSFGPVQIKKIEAASSATVNAVQQGMIGNDKTDNTPILQKIVKNSGSKVPLTINIPKGTYLFTNAQMEAVKLRSDLTFNFENGATFKVSGGNHIIFVYPSTKKGYSGGIKNIKWNNATFKGGDVSAREQSYFVQSVHHATAVNFNNATFYNCQPREGHLLDLTGSHDIYITNSTFEGFNPSSGAEYKEAIQVDYSNEQAMAYNISGDQYDNLPSYDVHVTNSKFLPITNSNGGIKFYAPNPIGEHAIYTNPYAGMIHDVYFKGNYVQDTVPLKENQGSNLQFLSVSNLYIENNTFENNSAKSSDNYFRLYNTQSNAVMNNLNIKNNKFINVNPKKRYIYVPKIGNTGAIKKVSITGNTIRSSKTSIPFVQSNFGTTGMTIKNNLFSTSSAAQVKTSKKKKQTNKYEKYYSVKSSTTARFKKNAKKHYTLYTHIKGHKNWKYASKKLKNSKTKKVYVDKRAKASSGKWYRIRFDSKSSSQRYWIRTGALTLK</sequence>
<dbReference type="InterPro" id="IPR011050">
    <property type="entry name" value="Pectin_lyase_fold/virulence"/>
</dbReference>